<dbReference type="InterPro" id="IPR001680">
    <property type="entry name" value="WD40_rpt"/>
</dbReference>
<dbReference type="CDD" id="cd00200">
    <property type="entry name" value="WD40"/>
    <property type="match status" value="1"/>
</dbReference>
<dbReference type="PANTHER" id="PTHR19848">
    <property type="entry name" value="WD40 REPEAT PROTEIN"/>
    <property type="match status" value="1"/>
</dbReference>
<dbReference type="PROSITE" id="PS00678">
    <property type="entry name" value="WD_REPEATS_1"/>
    <property type="match status" value="4"/>
</dbReference>
<evidence type="ECO:0000313" key="5">
    <source>
        <dbReference type="Proteomes" id="UP000053647"/>
    </source>
</evidence>
<feature type="repeat" description="WD" evidence="3">
    <location>
        <begin position="21"/>
        <end position="62"/>
    </location>
</feature>
<dbReference type="SUPFAM" id="SSF50978">
    <property type="entry name" value="WD40 repeat-like"/>
    <property type="match status" value="1"/>
</dbReference>
<dbReference type="HOGENOM" id="CLU_000288_57_33_1"/>
<keyword evidence="1 3" id="KW-0853">WD repeat</keyword>
<evidence type="ECO:0000256" key="1">
    <source>
        <dbReference type="ARBA" id="ARBA00022574"/>
    </source>
</evidence>
<dbReference type="Proteomes" id="UP000053647">
    <property type="component" value="Unassembled WGS sequence"/>
</dbReference>
<gene>
    <name evidence="4" type="ORF">PAXINDRAFT_81541</name>
</gene>
<dbReference type="InterPro" id="IPR015943">
    <property type="entry name" value="WD40/YVTN_repeat-like_dom_sf"/>
</dbReference>
<accession>A0A0C9U0D6</accession>
<dbReference type="AlphaFoldDB" id="A0A0C9U0D6"/>
<dbReference type="SMART" id="SM00320">
    <property type="entry name" value="WD40"/>
    <property type="match status" value="6"/>
</dbReference>
<dbReference type="PROSITE" id="PS50294">
    <property type="entry name" value="WD_REPEATS_REGION"/>
    <property type="match status" value="4"/>
</dbReference>
<dbReference type="EMBL" id="KN819354">
    <property type="protein sequence ID" value="KIJ13197.1"/>
    <property type="molecule type" value="Genomic_DNA"/>
</dbReference>
<proteinExistence type="predicted"/>
<feature type="repeat" description="WD" evidence="3">
    <location>
        <begin position="159"/>
        <end position="200"/>
    </location>
</feature>
<protein>
    <recommendedName>
        <fullName evidence="6">WD40 repeat-like protein</fullName>
    </recommendedName>
</protein>
<dbReference type="InterPro" id="IPR036322">
    <property type="entry name" value="WD40_repeat_dom_sf"/>
</dbReference>
<keyword evidence="2" id="KW-0677">Repeat</keyword>
<evidence type="ECO:0000256" key="3">
    <source>
        <dbReference type="PROSITE-ProRule" id="PRU00221"/>
    </source>
</evidence>
<evidence type="ECO:0008006" key="6">
    <source>
        <dbReference type="Google" id="ProtNLM"/>
    </source>
</evidence>
<sequence>MLLTNEFSPVPYLAPKPLLTISGHEGTVNGIAYLPAGGGLVTCSSDKTVRIWNVELGEQEGMAMEHGGWVRSLAVTKDGKRTLSGGWDKILRVWDMEMHQPIAEWGGHQGFIDCIAMSPDDQLVASGDSDGRILASATRDDTVIRVFDVENGDLILRLIEGHTEWVNSVVWSLDGSWLVTASNDRSILFWDSDTGETIGDPLTGHTFFIRSISLSPDGPKLVSASWDRTIRFWDIDSGDPIGDPLQHESMVQAVTFPPSGDFVACAESSGKVSIWRIPWCDSKKVIAHAQLSCPTISHSHCDCRHTNRC</sequence>
<dbReference type="PANTHER" id="PTHR19848:SF8">
    <property type="entry name" value="F-BOX AND WD REPEAT DOMAIN CONTAINING 7"/>
    <property type="match status" value="1"/>
</dbReference>
<evidence type="ECO:0000313" key="4">
    <source>
        <dbReference type="EMBL" id="KIJ13197.1"/>
    </source>
</evidence>
<dbReference type="PROSITE" id="PS50082">
    <property type="entry name" value="WD_REPEATS_2"/>
    <property type="match status" value="5"/>
</dbReference>
<evidence type="ECO:0000256" key="2">
    <source>
        <dbReference type="ARBA" id="ARBA00022737"/>
    </source>
</evidence>
<dbReference type="InterPro" id="IPR020472">
    <property type="entry name" value="WD40_PAC1"/>
</dbReference>
<organism evidence="4 5">
    <name type="scientific">Paxillus involutus ATCC 200175</name>
    <dbReference type="NCBI Taxonomy" id="664439"/>
    <lineage>
        <taxon>Eukaryota</taxon>
        <taxon>Fungi</taxon>
        <taxon>Dikarya</taxon>
        <taxon>Basidiomycota</taxon>
        <taxon>Agaricomycotina</taxon>
        <taxon>Agaricomycetes</taxon>
        <taxon>Agaricomycetidae</taxon>
        <taxon>Boletales</taxon>
        <taxon>Paxilineae</taxon>
        <taxon>Paxillaceae</taxon>
        <taxon>Paxillus</taxon>
    </lineage>
</organism>
<dbReference type="InterPro" id="IPR019775">
    <property type="entry name" value="WD40_repeat_CS"/>
</dbReference>
<name>A0A0C9U0D6_PAXIN</name>
<feature type="repeat" description="WD" evidence="3">
    <location>
        <begin position="244"/>
        <end position="277"/>
    </location>
</feature>
<keyword evidence="5" id="KW-1185">Reference proteome</keyword>
<reference evidence="4 5" key="1">
    <citation type="submission" date="2014-06" db="EMBL/GenBank/DDBJ databases">
        <authorList>
            <consortium name="DOE Joint Genome Institute"/>
            <person name="Kuo A."/>
            <person name="Kohler A."/>
            <person name="Nagy L.G."/>
            <person name="Floudas D."/>
            <person name="Copeland A."/>
            <person name="Barry K.W."/>
            <person name="Cichocki N."/>
            <person name="Veneault-Fourrey C."/>
            <person name="LaButti K."/>
            <person name="Lindquist E.A."/>
            <person name="Lipzen A."/>
            <person name="Lundell T."/>
            <person name="Morin E."/>
            <person name="Murat C."/>
            <person name="Sun H."/>
            <person name="Tunlid A."/>
            <person name="Henrissat B."/>
            <person name="Grigoriev I.V."/>
            <person name="Hibbett D.S."/>
            <person name="Martin F."/>
            <person name="Nordberg H.P."/>
            <person name="Cantor M.N."/>
            <person name="Hua S.X."/>
        </authorList>
    </citation>
    <scope>NUCLEOTIDE SEQUENCE [LARGE SCALE GENOMIC DNA]</scope>
    <source>
        <strain evidence="4 5">ATCC 200175</strain>
    </source>
</reference>
<dbReference type="Pfam" id="PF00400">
    <property type="entry name" value="WD40"/>
    <property type="match status" value="6"/>
</dbReference>
<dbReference type="Gene3D" id="2.130.10.10">
    <property type="entry name" value="YVTN repeat-like/Quinoprotein amine dehydrogenase"/>
    <property type="match status" value="3"/>
</dbReference>
<dbReference type="OrthoDB" id="538223at2759"/>
<feature type="repeat" description="WD" evidence="3">
    <location>
        <begin position="63"/>
        <end position="104"/>
    </location>
</feature>
<reference evidence="5" key="2">
    <citation type="submission" date="2015-01" db="EMBL/GenBank/DDBJ databases">
        <title>Evolutionary Origins and Diversification of the Mycorrhizal Mutualists.</title>
        <authorList>
            <consortium name="DOE Joint Genome Institute"/>
            <consortium name="Mycorrhizal Genomics Consortium"/>
            <person name="Kohler A."/>
            <person name="Kuo A."/>
            <person name="Nagy L.G."/>
            <person name="Floudas D."/>
            <person name="Copeland A."/>
            <person name="Barry K.W."/>
            <person name="Cichocki N."/>
            <person name="Veneault-Fourrey C."/>
            <person name="LaButti K."/>
            <person name="Lindquist E.A."/>
            <person name="Lipzen A."/>
            <person name="Lundell T."/>
            <person name="Morin E."/>
            <person name="Murat C."/>
            <person name="Riley R."/>
            <person name="Ohm R."/>
            <person name="Sun H."/>
            <person name="Tunlid A."/>
            <person name="Henrissat B."/>
            <person name="Grigoriev I.V."/>
            <person name="Hibbett D.S."/>
            <person name="Martin F."/>
        </authorList>
    </citation>
    <scope>NUCLEOTIDE SEQUENCE [LARGE SCALE GENOMIC DNA]</scope>
    <source>
        <strain evidence="5">ATCC 200175</strain>
    </source>
</reference>
<dbReference type="PRINTS" id="PR00320">
    <property type="entry name" value="GPROTEINBRPT"/>
</dbReference>
<feature type="repeat" description="WD" evidence="3">
    <location>
        <begin position="202"/>
        <end position="243"/>
    </location>
</feature>